<dbReference type="AlphaFoldDB" id="Q09ED5"/>
<dbReference type="GO" id="GO:0032259">
    <property type="term" value="P:methylation"/>
    <property type="evidence" value="ECO:0007669"/>
    <property type="project" value="UniProtKB-KW"/>
</dbReference>
<keyword evidence="4" id="KW-1185">Reference proteome</keyword>
<evidence type="ECO:0000313" key="2">
    <source>
        <dbReference type="EMBL" id="ADO74654.1"/>
    </source>
</evidence>
<dbReference type="Pfam" id="PF13649">
    <property type="entry name" value="Methyltransf_25"/>
    <property type="match status" value="1"/>
</dbReference>
<dbReference type="CDD" id="cd02440">
    <property type="entry name" value="AdoMet_MTases"/>
    <property type="match status" value="1"/>
</dbReference>
<dbReference type="EMBL" id="AAMD01000001">
    <property type="protein sequence ID" value="EAU70049.1"/>
    <property type="molecule type" value="Genomic_DNA"/>
</dbReference>
<proteinExistence type="predicted"/>
<dbReference type="OrthoDB" id="9765084at2"/>
<dbReference type="HOGENOM" id="CLU_069129_2_1_7"/>
<feature type="domain" description="Methyltransferase" evidence="1">
    <location>
        <begin position="45"/>
        <end position="133"/>
    </location>
</feature>
<dbReference type="SUPFAM" id="SSF53335">
    <property type="entry name" value="S-adenosyl-L-methionine-dependent methyltransferases"/>
    <property type="match status" value="1"/>
</dbReference>
<organism evidence="3 5">
    <name type="scientific">Stigmatella aurantiaca (strain DW4/3-1)</name>
    <dbReference type="NCBI Taxonomy" id="378806"/>
    <lineage>
        <taxon>Bacteria</taxon>
        <taxon>Pseudomonadati</taxon>
        <taxon>Myxococcota</taxon>
        <taxon>Myxococcia</taxon>
        <taxon>Myxococcales</taxon>
        <taxon>Cystobacterineae</taxon>
        <taxon>Archangiaceae</taxon>
        <taxon>Stigmatella</taxon>
    </lineage>
</organism>
<keyword evidence="3" id="KW-0808">Transferase</keyword>
<dbReference type="STRING" id="378806.STAUR_6898"/>
<sequence length="241" mass="27333">MQPLLYGELVPWYHLVDPPEDHQEEGVCFQAAFERVVTPRPETLLELGAGAGNNARHLTHRFICTLTDVSADMLALSREQNPGCEHVLGDMRTLRLGRTFDAVLVHDAIMYMLTEEDLSAAVETAFLHTRSGGAAIFAPDCYRETFRDTTETLMADHGQRALRGLMWTWAPHPEDSTYFVDFAFLLRAGDDVKAVHDRHVEGLFTRETWRRVLTRAGFRVETMPRPLGDGTFDDIFLCLRP</sequence>
<protein>
    <submittedName>
        <fullName evidence="2">Methyltransferase type 11</fullName>
    </submittedName>
    <submittedName>
        <fullName evidence="3">N-methyltransferase, putative</fullName>
    </submittedName>
</protein>
<dbReference type="Gene3D" id="2.20.130.10">
    <property type="entry name" value="CAC2371-like domains"/>
    <property type="match status" value="1"/>
</dbReference>
<evidence type="ECO:0000313" key="4">
    <source>
        <dbReference type="Proteomes" id="UP000001351"/>
    </source>
</evidence>
<dbReference type="GO" id="GO:0008168">
    <property type="term" value="F:methyltransferase activity"/>
    <property type="evidence" value="ECO:0007669"/>
    <property type="project" value="UniProtKB-KW"/>
</dbReference>
<dbReference type="Proteomes" id="UP000032702">
    <property type="component" value="Unassembled WGS sequence"/>
</dbReference>
<dbReference type="KEGG" id="sur:STAUR_6898"/>
<evidence type="ECO:0000313" key="5">
    <source>
        <dbReference type="Proteomes" id="UP000032702"/>
    </source>
</evidence>
<dbReference type="eggNOG" id="COG4106">
    <property type="taxonomic scope" value="Bacteria"/>
</dbReference>
<dbReference type="InterPro" id="IPR041698">
    <property type="entry name" value="Methyltransf_25"/>
</dbReference>
<keyword evidence="3" id="KW-0489">Methyltransferase</keyword>
<dbReference type="RefSeq" id="WP_002609353.1">
    <property type="nucleotide sequence ID" value="NC_014623.1"/>
</dbReference>
<name>Q09ED5_STIAD</name>
<reference evidence="2 4" key="2">
    <citation type="journal article" date="2011" name="Mol. Biol. Evol.">
        <title>Comparative genomic analysis of fruiting body formation in Myxococcales.</title>
        <authorList>
            <person name="Huntley S."/>
            <person name="Hamann N."/>
            <person name="Wegener-Feldbrugge S."/>
            <person name="Treuner-Lange A."/>
            <person name="Kube M."/>
            <person name="Reinhardt R."/>
            <person name="Klages S."/>
            <person name="Muller R."/>
            <person name="Ronning C.M."/>
            <person name="Nierman W.C."/>
            <person name="Sogaard-Andersen L."/>
        </authorList>
    </citation>
    <scope>NUCLEOTIDE SEQUENCE [LARGE SCALE GENOMIC DNA]</scope>
    <source>
        <strain evidence="2 4">DW4/3-1</strain>
    </source>
</reference>
<evidence type="ECO:0000313" key="3">
    <source>
        <dbReference type="EMBL" id="EAU70049.1"/>
    </source>
</evidence>
<evidence type="ECO:0000259" key="1">
    <source>
        <dbReference type="Pfam" id="PF13649"/>
    </source>
</evidence>
<reference evidence="3 5" key="1">
    <citation type="submission" date="2006-04" db="EMBL/GenBank/DDBJ databases">
        <authorList>
            <person name="Nierman W.C."/>
        </authorList>
    </citation>
    <scope>NUCLEOTIDE SEQUENCE [LARGE SCALE GENOMIC DNA]</scope>
    <source>
        <strain evidence="3 5">DW4/3-1</strain>
    </source>
</reference>
<dbReference type="Proteomes" id="UP000001351">
    <property type="component" value="Chromosome"/>
</dbReference>
<accession>Q09ED5</accession>
<gene>
    <name evidence="2" type="ordered locus">STAUR_6898</name>
    <name evidence="3" type="ORF">STIAU_8306</name>
</gene>
<dbReference type="EMBL" id="CP002271">
    <property type="protein sequence ID" value="ADO74654.1"/>
    <property type="molecule type" value="Genomic_DNA"/>
</dbReference>
<dbReference type="InterPro" id="IPR029063">
    <property type="entry name" value="SAM-dependent_MTases_sf"/>
</dbReference>
<dbReference type="Gene3D" id="3.40.50.150">
    <property type="entry name" value="Vaccinia Virus protein VP39"/>
    <property type="match status" value="1"/>
</dbReference>